<keyword evidence="1" id="KW-0812">Transmembrane</keyword>
<accession>A0A139GY96</accession>
<dbReference type="AlphaFoldDB" id="A0A139GY96"/>
<dbReference type="EMBL" id="LFZO01000909">
    <property type="protein sequence ID" value="KXS95164.1"/>
    <property type="molecule type" value="Genomic_DNA"/>
</dbReference>
<keyword evidence="3" id="KW-1185">Reference proteome</keyword>
<keyword evidence="1" id="KW-0472">Membrane</keyword>
<dbReference type="EMBL" id="LFZO01000909">
    <property type="protein sequence ID" value="KXS95160.1"/>
    <property type="molecule type" value="Genomic_DNA"/>
</dbReference>
<comment type="caution">
    <text evidence="2">The sequence shown here is derived from an EMBL/GenBank/DDBJ whole genome shotgun (WGS) entry which is preliminary data.</text>
</comment>
<dbReference type="Proteomes" id="UP000073492">
    <property type="component" value="Unassembled WGS sequence"/>
</dbReference>
<organism evidence="2 3">
    <name type="scientific">Pseudocercospora musae</name>
    <dbReference type="NCBI Taxonomy" id="113226"/>
    <lineage>
        <taxon>Eukaryota</taxon>
        <taxon>Fungi</taxon>
        <taxon>Dikarya</taxon>
        <taxon>Ascomycota</taxon>
        <taxon>Pezizomycotina</taxon>
        <taxon>Dothideomycetes</taxon>
        <taxon>Dothideomycetidae</taxon>
        <taxon>Mycosphaerellales</taxon>
        <taxon>Mycosphaerellaceae</taxon>
        <taxon>Pseudocercospora</taxon>
    </lineage>
</organism>
<keyword evidence="1" id="KW-1133">Transmembrane helix</keyword>
<protein>
    <submittedName>
        <fullName evidence="2">Uncharacterized protein</fullName>
    </submittedName>
</protein>
<evidence type="ECO:0000256" key="1">
    <source>
        <dbReference type="SAM" id="Phobius"/>
    </source>
</evidence>
<reference evidence="2 3" key="1">
    <citation type="submission" date="2015-07" db="EMBL/GenBank/DDBJ databases">
        <title>Comparative genomics of the Sigatoka disease complex on banana suggests a link between parallel evolutionary changes in Pseudocercospora fijiensis and Pseudocercospora eumusae and increased virulence on the banana host.</title>
        <authorList>
            <person name="Chang T.-C."/>
            <person name="Salvucci A."/>
            <person name="Crous P.W."/>
            <person name="Stergiopoulos I."/>
        </authorList>
    </citation>
    <scope>NUCLEOTIDE SEQUENCE [LARGE SCALE GENOMIC DNA]</scope>
    <source>
        <strain evidence="2 3">CBS 116634</strain>
    </source>
</reference>
<sequence>MNLLLEVFLLYHLLVANFRILMLSMLQIRESTTGRLFKVPSWPLHSPRNLRRIACTYLGDLYGPRNTTFIAAVLIVIEPLSIAIKTEV</sequence>
<evidence type="ECO:0000313" key="2">
    <source>
        <dbReference type="EMBL" id="KXS95160.1"/>
    </source>
</evidence>
<feature type="transmembrane region" description="Helical" evidence="1">
    <location>
        <begin position="6"/>
        <end position="28"/>
    </location>
</feature>
<proteinExistence type="predicted"/>
<gene>
    <name evidence="2" type="ORF">AC579_407</name>
</gene>
<evidence type="ECO:0000313" key="3">
    <source>
        <dbReference type="Proteomes" id="UP000073492"/>
    </source>
</evidence>
<name>A0A139GY96_9PEZI</name>